<protein>
    <submittedName>
        <fullName evidence="7">Anionic trypsin-2</fullName>
    </submittedName>
</protein>
<dbReference type="GO" id="GO:0005615">
    <property type="term" value="C:extracellular space"/>
    <property type="evidence" value="ECO:0007669"/>
    <property type="project" value="TreeGrafter"/>
</dbReference>
<dbReference type="SMART" id="SM00020">
    <property type="entry name" value="Tryp_SPc"/>
    <property type="match status" value="1"/>
</dbReference>
<dbReference type="GO" id="GO:0006508">
    <property type="term" value="P:proteolysis"/>
    <property type="evidence" value="ECO:0007669"/>
    <property type="project" value="UniProtKB-KW"/>
</dbReference>
<sequence length="159" mass="18098">LIKIDIASKEISLNKTDKLTPILFLQHPNFTMETPENNLMLIKLHVPLKLTKMVLAVLPNTTDDREGEKCTLFSWGWSRQSYQMGKSMTIKVTKKMFCAGSSISTIIPCEEMTAAPILCQNQLYGILSWSKGCALRGDTGYYTKISHYTDWILKVIRTY</sequence>
<feature type="domain" description="Peptidase S1" evidence="6">
    <location>
        <begin position="27"/>
        <end position="157"/>
    </location>
</feature>
<keyword evidence="5" id="KW-0720">Serine protease</keyword>
<evidence type="ECO:0000256" key="5">
    <source>
        <dbReference type="ARBA" id="ARBA00022825"/>
    </source>
</evidence>
<gene>
    <name evidence="7" type="ORF">J0S82_012486</name>
</gene>
<evidence type="ECO:0000313" key="8">
    <source>
        <dbReference type="Proteomes" id="UP000700334"/>
    </source>
</evidence>
<dbReference type="Pfam" id="PF00089">
    <property type="entry name" value="Trypsin"/>
    <property type="match status" value="1"/>
</dbReference>
<dbReference type="SUPFAM" id="SSF50494">
    <property type="entry name" value="Trypsin-like serine proteases"/>
    <property type="match status" value="1"/>
</dbReference>
<keyword evidence="4" id="KW-0378">Hydrolase</keyword>
<evidence type="ECO:0000256" key="1">
    <source>
        <dbReference type="ARBA" id="ARBA00004613"/>
    </source>
</evidence>
<dbReference type="EMBL" id="JAGFMF010011702">
    <property type="protein sequence ID" value="KAG8515614.1"/>
    <property type="molecule type" value="Genomic_DNA"/>
</dbReference>
<accession>A0A8J6AQC9</accession>
<dbReference type="AlphaFoldDB" id="A0A8J6AQC9"/>
<dbReference type="GO" id="GO:0004252">
    <property type="term" value="F:serine-type endopeptidase activity"/>
    <property type="evidence" value="ECO:0007669"/>
    <property type="project" value="InterPro"/>
</dbReference>
<evidence type="ECO:0000256" key="3">
    <source>
        <dbReference type="ARBA" id="ARBA00022670"/>
    </source>
</evidence>
<dbReference type="Gene3D" id="2.40.10.10">
    <property type="entry name" value="Trypsin-like serine proteases"/>
    <property type="match status" value="2"/>
</dbReference>
<reference evidence="7" key="1">
    <citation type="journal article" date="2021" name="Evol. Appl.">
        <title>The genome of the Pyrenean desman and the effects of bottlenecks and inbreeding on the genomic landscape of an endangered species.</title>
        <authorList>
            <person name="Escoda L."/>
            <person name="Castresana J."/>
        </authorList>
    </citation>
    <scope>NUCLEOTIDE SEQUENCE</scope>
    <source>
        <strain evidence="7">IBE-C5619</strain>
    </source>
</reference>
<proteinExistence type="predicted"/>
<evidence type="ECO:0000313" key="7">
    <source>
        <dbReference type="EMBL" id="KAG8515614.1"/>
    </source>
</evidence>
<dbReference type="InterPro" id="IPR009003">
    <property type="entry name" value="Peptidase_S1_PA"/>
</dbReference>
<dbReference type="PROSITE" id="PS50240">
    <property type="entry name" value="TRYPSIN_DOM"/>
    <property type="match status" value="1"/>
</dbReference>
<name>A0A8J6AQC9_GALPY</name>
<keyword evidence="2" id="KW-0964">Secreted</keyword>
<dbReference type="InterPro" id="IPR050127">
    <property type="entry name" value="Serine_Proteases_S1"/>
</dbReference>
<evidence type="ECO:0000256" key="2">
    <source>
        <dbReference type="ARBA" id="ARBA00022525"/>
    </source>
</evidence>
<comment type="caution">
    <text evidence="7">The sequence shown here is derived from an EMBL/GenBank/DDBJ whole genome shotgun (WGS) entry which is preliminary data.</text>
</comment>
<evidence type="ECO:0000256" key="4">
    <source>
        <dbReference type="ARBA" id="ARBA00022801"/>
    </source>
</evidence>
<dbReference type="PANTHER" id="PTHR24264:SF65">
    <property type="entry name" value="SRCR DOMAIN-CONTAINING PROTEIN"/>
    <property type="match status" value="1"/>
</dbReference>
<dbReference type="PANTHER" id="PTHR24264">
    <property type="entry name" value="TRYPSIN-RELATED"/>
    <property type="match status" value="1"/>
</dbReference>
<comment type="subcellular location">
    <subcellularLocation>
        <location evidence="1">Secreted</location>
    </subcellularLocation>
</comment>
<dbReference type="InterPro" id="IPR043504">
    <property type="entry name" value="Peptidase_S1_PA_chymotrypsin"/>
</dbReference>
<dbReference type="InterPro" id="IPR001254">
    <property type="entry name" value="Trypsin_dom"/>
</dbReference>
<organism evidence="7 8">
    <name type="scientific">Galemys pyrenaicus</name>
    <name type="common">Iberian desman</name>
    <name type="synonym">Pyrenean desman</name>
    <dbReference type="NCBI Taxonomy" id="202257"/>
    <lineage>
        <taxon>Eukaryota</taxon>
        <taxon>Metazoa</taxon>
        <taxon>Chordata</taxon>
        <taxon>Craniata</taxon>
        <taxon>Vertebrata</taxon>
        <taxon>Euteleostomi</taxon>
        <taxon>Mammalia</taxon>
        <taxon>Eutheria</taxon>
        <taxon>Laurasiatheria</taxon>
        <taxon>Eulipotyphla</taxon>
        <taxon>Talpidae</taxon>
        <taxon>Galemys</taxon>
    </lineage>
</organism>
<feature type="non-terminal residue" evidence="7">
    <location>
        <position position="1"/>
    </location>
</feature>
<keyword evidence="3" id="KW-0645">Protease</keyword>
<dbReference type="Proteomes" id="UP000700334">
    <property type="component" value="Unassembled WGS sequence"/>
</dbReference>
<dbReference type="OrthoDB" id="10059102at2759"/>
<keyword evidence="8" id="KW-1185">Reference proteome</keyword>
<evidence type="ECO:0000259" key="6">
    <source>
        <dbReference type="PROSITE" id="PS50240"/>
    </source>
</evidence>